<name>A0ABQ9YIP0_9EUKA</name>
<keyword evidence="3" id="KW-1185">Reference proteome</keyword>
<evidence type="ECO:0000313" key="2">
    <source>
        <dbReference type="EMBL" id="KAK2963632.1"/>
    </source>
</evidence>
<reference evidence="2 3" key="1">
    <citation type="journal article" date="2022" name="bioRxiv">
        <title>Genomics of Preaxostyla Flagellates Illuminates Evolutionary Transitions and the Path Towards Mitochondrial Loss.</title>
        <authorList>
            <person name="Novak L.V.F."/>
            <person name="Treitli S.C."/>
            <person name="Pyrih J."/>
            <person name="Halakuc P."/>
            <person name="Pipaliya S.V."/>
            <person name="Vacek V."/>
            <person name="Brzon O."/>
            <person name="Soukal P."/>
            <person name="Eme L."/>
            <person name="Dacks J.B."/>
            <person name="Karnkowska A."/>
            <person name="Elias M."/>
            <person name="Hampl V."/>
        </authorList>
    </citation>
    <scope>NUCLEOTIDE SEQUENCE [LARGE SCALE GENOMIC DNA]</scope>
    <source>
        <strain evidence="2">NAU3</strain>
        <tissue evidence="2">Gut</tissue>
    </source>
</reference>
<feature type="compositionally biased region" description="Basic and acidic residues" evidence="1">
    <location>
        <begin position="1"/>
        <end position="15"/>
    </location>
</feature>
<evidence type="ECO:0000256" key="1">
    <source>
        <dbReference type="SAM" id="MobiDB-lite"/>
    </source>
</evidence>
<dbReference type="Proteomes" id="UP001281761">
    <property type="component" value="Unassembled WGS sequence"/>
</dbReference>
<feature type="compositionally biased region" description="Basic and acidic residues" evidence="1">
    <location>
        <begin position="59"/>
        <end position="69"/>
    </location>
</feature>
<gene>
    <name evidence="2" type="ORF">BLNAU_1197</name>
</gene>
<protein>
    <submittedName>
        <fullName evidence="2">Uncharacterized protein</fullName>
    </submittedName>
</protein>
<accession>A0ABQ9YIP0</accession>
<organism evidence="2 3">
    <name type="scientific">Blattamonas nauphoetae</name>
    <dbReference type="NCBI Taxonomy" id="2049346"/>
    <lineage>
        <taxon>Eukaryota</taxon>
        <taxon>Metamonada</taxon>
        <taxon>Preaxostyla</taxon>
        <taxon>Oxymonadida</taxon>
        <taxon>Blattamonas</taxon>
    </lineage>
</organism>
<proteinExistence type="predicted"/>
<evidence type="ECO:0000313" key="3">
    <source>
        <dbReference type="Proteomes" id="UP001281761"/>
    </source>
</evidence>
<feature type="region of interest" description="Disordered" evidence="1">
    <location>
        <begin position="1"/>
        <end position="69"/>
    </location>
</feature>
<dbReference type="EMBL" id="JARBJD010000005">
    <property type="protein sequence ID" value="KAK2963632.1"/>
    <property type="molecule type" value="Genomic_DNA"/>
</dbReference>
<comment type="caution">
    <text evidence="2">The sequence shown here is derived from an EMBL/GenBank/DDBJ whole genome shotgun (WGS) entry which is preliminary data.</text>
</comment>
<sequence length="139" mass="14949">MESADREKQVERKGQLDSVQGVHFEEPSGSAIEPQSVGEVVPKEQTNFPAGAIEQPADEQQKGSERMEMNTCEPKRATLPLQIRPLAAWTSDLARPSSLSNPLILIIPSSTTTVLAATPIGVLGKAEAVNEKGVVKTKF</sequence>